<accession>A0A468YCE9</accession>
<evidence type="ECO:0000313" key="6">
    <source>
        <dbReference type="EMBL" id="EAG9857584.1"/>
    </source>
</evidence>
<dbReference type="EMBL" id="AABCVX010000020">
    <property type="protein sequence ID" value="EAG6170782.1"/>
    <property type="molecule type" value="Genomic_DNA"/>
</dbReference>
<evidence type="ECO:0000313" key="17">
    <source>
        <dbReference type="Proteomes" id="UP000548826"/>
    </source>
</evidence>
<dbReference type="EMBL" id="AABEVI010000051">
    <property type="protein sequence ID" value="EAH0219929.1"/>
    <property type="molecule type" value="Genomic_DNA"/>
</dbReference>
<reference evidence="14 15" key="2">
    <citation type="submission" date="2019-04" db="EMBL/GenBank/DDBJ databases">
        <authorList>
            <person name="Ashton P.M."/>
            <person name="Dallman T."/>
            <person name="Nair S."/>
            <person name="De Pinna E."/>
            <person name="Peters T."/>
            <person name="Grant K."/>
        </authorList>
    </citation>
    <scope>NUCLEOTIDE SEQUENCE [LARGE SCALE GENOMIC DNA]</scope>
    <source>
        <strain evidence="6 17">429821</strain>
        <strain evidence="10 15">562417</strain>
        <strain evidence="12 16">562428</strain>
        <strain evidence="8 14">563356</strain>
    </source>
</reference>
<evidence type="ECO:0000313" key="11">
    <source>
        <dbReference type="EMBL" id="EAH1617018.1"/>
    </source>
</evidence>
<dbReference type="Pfam" id="PF13476">
    <property type="entry name" value="AAA_23"/>
    <property type="match status" value="1"/>
</dbReference>
<dbReference type="Proteomes" id="UP000517258">
    <property type="component" value="Unassembled WGS sequence"/>
</dbReference>
<evidence type="ECO:0000313" key="3">
    <source>
        <dbReference type="EMBL" id="EAD5787558.1"/>
    </source>
</evidence>
<feature type="coiled-coil region" evidence="1">
    <location>
        <begin position="358"/>
        <end position="385"/>
    </location>
</feature>
<dbReference type="Proteomes" id="UP000566721">
    <property type="component" value="Unassembled WGS sequence"/>
</dbReference>
<reference evidence="3 13" key="1">
    <citation type="submission" date="2019-02" db="EMBL/GenBank/DDBJ databases">
        <authorList>
            <consortium name="GenomeTrakr: Next Generation Sequencing Network for Food Pathogen Tracability"/>
        </authorList>
    </citation>
    <scope>NUCLEOTIDE SEQUENCE [LARGE SCALE GENOMIC DNA]</scope>
    <source>
        <strain evidence="3 13">FDA00013853</strain>
        <strain evidence="4 18">FLAG-38921</strain>
    </source>
</reference>
<evidence type="ECO:0000313" key="7">
    <source>
        <dbReference type="EMBL" id="EAG9858641.1"/>
    </source>
</evidence>
<evidence type="ECO:0000259" key="2">
    <source>
        <dbReference type="Pfam" id="PF13476"/>
    </source>
</evidence>
<dbReference type="EMBL" id="AABGFX010000007">
    <property type="protein sequence ID" value="EAH3127636.1"/>
    <property type="molecule type" value="Genomic_DNA"/>
</dbReference>
<evidence type="ECO:0000313" key="10">
    <source>
        <dbReference type="EMBL" id="EAH1615751.1"/>
    </source>
</evidence>
<evidence type="ECO:0000313" key="4">
    <source>
        <dbReference type="EMBL" id="EAG6170555.1"/>
    </source>
</evidence>
<evidence type="ECO:0000313" key="5">
    <source>
        <dbReference type="EMBL" id="EAG6170782.1"/>
    </source>
</evidence>
<proteinExistence type="predicted"/>
<organism evidence="3 13">
    <name type="scientific">Listeria monocytogenes</name>
    <dbReference type="NCBI Taxonomy" id="1639"/>
    <lineage>
        <taxon>Bacteria</taxon>
        <taxon>Bacillati</taxon>
        <taxon>Bacillota</taxon>
        <taxon>Bacilli</taxon>
        <taxon>Bacillales</taxon>
        <taxon>Listeriaceae</taxon>
        <taxon>Listeria</taxon>
    </lineage>
</organism>
<dbReference type="EMBL" id="AABEVI010000007">
    <property type="protein sequence ID" value="EAH0218896.1"/>
    <property type="molecule type" value="Genomic_DNA"/>
</dbReference>
<dbReference type="Proteomes" id="UP000525068">
    <property type="component" value="Unassembled WGS sequence"/>
</dbReference>
<dbReference type="Gene3D" id="3.40.50.300">
    <property type="entry name" value="P-loop containing nucleotide triphosphate hydrolases"/>
    <property type="match status" value="1"/>
</dbReference>
<dbReference type="EMBL" id="AABCVX010000008">
    <property type="protein sequence ID" value="EAG6170555.1"/>
    <property type="molecule type" value="Genomic_DNA"/>
</dbReference>
<gene>
    <name evidence="10" type="ORF">D4271_10050</name>
    <name evidence="11" type="ORF">D4271_16595</name>
    <name evidence="6" type="ORF">D4C60_11315</name>
    <name evidence="7" type="ORF">D4C60_16755</name>
    <name evidence="8" type="ORF">D4D89_11255</name>
    <name evidence="9" type="ORF">D4D89_16635</name>
    <name evidence="12" type="ORF">D5M70_09985</name>
    <name evidence="4" type="ORF">DCT16_14340</name>
    <name evidence="5" type="ORF">DCT16_15525</name>
    <name evidence="3" type="ORF">EX365_13415</name>
</gene>
<sequence length="607" mass="69288">MNFFIKEVSLSSETKPTATVTFNKGLNIICGVSDTGKSGILKTIRYFMNGDKPFKYEDTAYDTAHLVIGTPQGDISLSRGIKPRAPRKIELKSLNPNFPNAQYDVEYKDGSNLKPIDDFWFRLLGLEEDPRIISTVDFARKRLTIKVLSLLFLLLRREMSKEDSIFVNNDGFDKTYRIASFIYLFSGNDFSEFETQEKDEIGAAKRKALNSFVEGQVSGMQKRISIIEEKLPTISELDLDDMADQLVQELFAVEEKINSLTDSSKIIIQQLLPLRGKETEAVVLLKQFKELETQYKGDIQRLNLVMEGENHFGHLEKNKTCPFCNNELDPETDIEYTETIKSELRRILGQLEGLVGTISDISLDLQEIRSQIDILESKRQSISNEINDLLKPQATNIKSKIATLQEYTRLQGEIEVIQELATTINEDLKEQTKVSKVKNKFVAKENLPLNFEKKMDEIAFDILKECQYEKLLTASFNISKFDLEINNAQKSTHGQGYLSFINTVCGLVMRKYIQDYAQHKIGLFIVDSPLLGLEQGDDETPESMRTGLFQYFLNHQHEGQMIIVENRKNLPPLDYEEAGAKVIEFTKGKSNSSFSESRDGFLYDVFD</sequence>
<dbReference type="AlphaFoldDB" id="A0A468YCE9"/>
<dbReference type="Proteomes" id="UP000548826">
    <property type="component" value="Unassembled WGS sequence"/>
</dbReference>
<evidence type="ECO:0000313" key="16">
    <source>
        <dbReference type="Proteomes" id="UP000529135"/>
    </source>
</evidence>
<evidence type="ECO:0000313" key="9">
    <source>
        <dbReference type="EMBL" id="EAH0219929.1"/>
    </source>
</evidence>
<dbReference type="EMBL" id="AAANYR010000008">
    <property type="protein sequence ID" value="EAD5787558.1"/>
    <property type="molecule type" value="Genomic_DNA"/>
</dbReference>
<evidence type="ECO:0000313" key="8">
    <source>
        <dbReference type="EMBL" id="EAH0218896.1"/>
    </source>
</evidence>
<dbReference type="InterPro" id="IPR038729">
    <property type="entry name" value="Rad50/SbcC_AAA"/>
</dbReference>
<evidence type="ECO:0000313" key="13">
    <source>
        <dbReference type="Proteomes" id="UP000344343"/>
    </source>
</evidence>
<protein>
    <recommendedName>
        <fullName evidence="2">Rad50/SbcC-type AAA domain-containing protein</fullName>
    </recommendedName>
</protein>
<evidence type="ECO:0000256" key="1">
    <source>
        <dbReference type="SAM" id="Coils"/>
    </source>
</evidence>
<evidence type="ECO:0000313" key="18">
    <source>
        <dbReference type="Proteomes" id="UP000566721"/>
    </source>
</evidence>
<dbReference type="Proteomes" id="UP000529135">
    <property type="component" value="Unassembled WGS sequence"/>
</dbReference>
<name>A0A468YCE9_LISMN</name>
<evidence type="ECO:0000313" key="15">
    <source>
        <dbReference type="Proteomes" id="UP000525068"/>
    </source>
</evidence>
<dbReference type="Proteomes" id="UP000344343">
    <property type="component" value="Unassembled WGS sequence"/>
</dbReference>
<dbReference type="EMBL" id="AABFMV010000039">
    <property type="protein sequence ID" value="EAH1617018.1"/>
    <property type="molecule type" value="Genomic_DNA"/>
</dbReference>
<evidence type="ECO:0000313" key="14">
    <source>
        <dbReference type="Proteomes" id="UP000517258"/>
    </source>
</evidence>
<keyword evidence="1" id="KW-0175">Coiled coil</keyword>
<feature type="domain" description="Rad50/SbcC-type AAA" evidence="2">
    <location>
        <begin position="19"/>
        <end position="265"/>
    </location>
</feature>
<evidence type="ECO:0000313" key="12">
    <source>
        <dbReference type="EMBL" id="EAH3127636.1"/>
    </source>
</evidence>
<dbReference type="SUPFAM" id="SSF75712">
    <property type="entry name" value="Rad50 coiled-coil Zn hook"/>
    <property type="match status" value="1"/>
</dbReference>
<dbReference type="EMBL" id="AABFMV010000007">
    <property type="protein sequence ID" value="EAH1615751.1"/>
    <property type="molecule type" value="Genomic_DNA"/>
</dbReference>
<dbReference type="EMBL" id="AABEQV010000042">
    <property type="protein sequence ID" value="EAG9858641.1"/>
    <property type="molecule type" value="Genomic_DNA"/>
</dbReference>
<dbReference type="EMBL" id="AABEQV010000007">
    <property type="protein sequence ID" value="EAG9857584.1"/>
    <property type="molecule type" value="Genomic_DNA"/>
</dbReference>
<comment type="caution">
    <text evidence="3">The sequence shown here is derived from an EMBL/GenBank/DDBJ whole genome shotgun (WGS) entry which is preliminary data.</text>
</comment>
<dbReference type="InterPro" id="IPR027417">
    <property type="entry name" value="P-loop_NTPase"/>
</dbReference>
<dbReference type="RefSeq" id="WP_064034165.1">
    <property type="nucleotide sequence ID" value="NZ_CAAVEO010000005.1"/>
</dbReference>